<dbReference type="SUPFAM" id="SSF55874">
    <property type="entry name" value="ATPase domain of HSP90 chaperone/DNA topoisomerase II/histidine kinase"/>
    <property type="match status" value="1"/>
</dbReference>
<dbReference type="EMBL" id="BAABHY010000015">
    <property type="protein sequence ID" value="GAA5114969.1"/>
    <property type="molecule type" value="Genomic_DNA"/>
</dbReference>
<dbReference type="InterPro" id="IPR014762">
    <property type="entry name" value="DNA_mismatch_repair_CS"/>
</dbReference>
<accession>A0ABP9NDB8</accession>
<dbReference type="InterPro" id="IPR036890">
    <property type="entry name" value="HATPase_C_sf"/>
</dbReference>
<dbReference type="Gene3D" id="3.30.1370.100">
    <property type="entry name" value="MutL, C-terminal domain, regulatory subdomain"/>
    <property type="match status" value="1"/>
</dbReference>
<dbReference type="CDD" id="cd03482">
    <property type="entry name" value="MutL_Trans_MutL"/>
    <property type="match status" value="1"/>
</dbReference>
<name>A0ABP9NDB8_9GAMM</name>
<dbReference type="HAMAP" id="MF_00149">
    <property type="entry name" value="DNA_mis_repair"/>
    <property type="match status" value="1"/>
</dbReference>
<dbReference type="InterPro" id="IPR042120">
    <property type="entry name" value="MutL_C_dimsub"/>
</dbReference>
<comment type="function">
    <text evidence="5">This protein is involved in the repair of mismatches in DNA. It is required for dam-dependent methyl-directed DNA mismatch repair. May act as a 'molecular matchmaker', a protein that promotes the formation of a stable complex between two or more DNA-binding proteins in an ATP-dependent manner without itself being part of a final effector complex.</text>
</comment>
<dbReference type="SUPFAM" id="SSF54211">
    <property type="entry name" value="Ribosomal protein S5 domain 2-like"/>
    <property type="match status" value="1"/>
</dbReference>
<dbReference type="Proteomes" id="UP001500171">
    <property type="component" value="Unassembled WGS sequence"/>
</dbReference>
<keyword evidence="8" id="KW-0378">Hydrolase</keyword>
<proteinExistence type="inferred from homology"/>
<feature type="domain" description="MutL C-terminal dimerisation" evidence="6">
    <location>
        <begin position="456"/>
        <end position="599"/>
    </location>
</feature>
<dbReference type="InterPro" id="IPR020568">
    <property type="entry name" value="Ribosomal_Su5_D2-typ_SF"/>
</dbReference>
<keyword evidence="4 5" id="KW-0234">DNA repair</keyword>
<evidence type="ECO:0000256" key="5">
    <source>
        <dbReference type="HAMAP-Rule" id="MF_00149"/>
    </source>
</evidence>
<dbReference type="InterPro" id="IPR014721">
    <property type="entry name" value="Ribsml_uS5_D2-typ_fold_subgr"/>
</dbReference>
<dbReference type="Gene3D" id="3.30.565.10">
    <property type="entry name" value="Histidine kinase-like ATPase, C-terminal domain"/>
    <property type="match status" value="1"/>
</dbReference>
<dbReference type="PANTHER" id="PTHR10073">
    <property type="entry name" value="DNA MISMATCH REPAIR PROTEIN MLH, PMS, MUTL"/>
    <property type="match status" value="1"/>
</dbReference>
<dbReference type="InterPro" id="IPR002099">
    <property type="entry name" value="MutL/Mlh/PMS"/>
</dbReference>
<dbReference type="NCBIfam" id="NF000948">
    <property type="entry name" value="PRK00095.1-1"/>
    <property type="match status" value="1"/>
</dbReference>
<evidence type="ECO:0000256" key="1">
    <source>
        <dbReference type="ARBA" id="ARBA00006082"/>
    </source>
</evidence>
<dbReference type="PANTHER" id="PTHR10073:SF12">
    <property type="entry name" value="DNA MISMATCH REPAIR PROTEIN MLH1"/>
    <property type="match status" value="1"/>
</dbReference>
<protein>
    <recommendedName>
        <fullName evidence="2 5">DNA mismatch repair protein MutL</fullName>
    </recommendedName>
</protein>
<dbReference type="Gene3D" id="3.30.230.10">
    <property type="match status" value="1"/>
</dbReference>
<dbReference type="NCBIfam" id="TIGR00585">
    <property type="entry name" value="mutl"/>
    <property type="match status" value="1"/>
</dbReference>
<evidence type="ECO:0000256" key="4">
    <source>
        <dbReference type="ARBA" id="ARBA00023204"/>
    </source>
</evidence>
<keyword evidence="8" id="KW-0540">Nuclease</keyword>
<feature type="domain" description="DNA mismatch repair protein S5" evidence="7">
    <location>
        <begin position="212"/>
        <end position="332"/>
    </location>
</feature>
<evidence type="ECO:0000259" key="6">
    <source>
        <dbReference type="SMART" id="SM00853"/>
    </source>
</evidence>
<dbReference type="InterPro" id="IPR038973">
    <property type="entry name" value="MutL/Mlh/Pms-like"/>
</dbReference>
<sequence length="642" mass="72432">MAIHILPPQLANQIAAGEVVERPASIIKELVENSIDAGARRIDIDIEQGGCKLIRIRDDGSGIHKEELALALARHATSKISTLDDLEAIISLGFRGEALASISSVSRLTLTSKPAEQAEAWQVYAEGRDMSPVIKPASHPAGTTVEVLDIFYNTPARRRFLKTEKTEFSHIDEVVRRIALAYPNVAFNLQHNGKLVKQYRAADTEQMIEKRVASICGINFMQKAIKLSWQHDDLSIHGWVAPNALQEQLQYFYVNGRVVKDRLLNHALKQAFLETCKSSVYSTDETLSYVIYLDLDPHQVDVNVHPAKHEVRFHEARLVHDFVYQAMIMALNTQKNQALPQNDSRDSLNQHDIQLKPNRAAAGQNIFHSPPSVDSAISQQHKGGVDHTMLPPKKMSHRDVNHVYSQLVQPVDTRHANEERVSPQQQAVIESLFPKRNEPLAQHKSELASAAILGRVLSIIDNEYLLLEKSQHQPNRVQLNLLSLKNAQLALFKAKIMANSDDLTIERLLIPLSLLLNKQEQQILSKAQATLATFNFEFSIDKSKLQLNGVPKLMRKANWQHLLPKLIGFLSLYPAETELSSRIEQWLAKQYIASHHQEIIWNIPQAISLLTELEQLNEQEINMSDIIKPIDLSLVISQFKSK</sequence>
<dbReference type="SUPFAM" id="SSF118116">
    <property type="entry name" value="DNA mismatch repair protein MutL"/>
    <property type="match status" value="1"/>
</dbReference>
<evidence type="ECO:0000313" key="8">
    <source>
        <dbReference type="EMBL" id="GAA5114969.1"/>
    </source>
</evidence>
<dbReference type="Pfam" id="PF01119">
    <property type="entry name" value="DNA_mis_repair"/>
    <property type="match status" value="1"/>
</dbReference>
<gene>
    <name evidence="5 8" type="primary">mutL</name>
    <name evidence="8" type="ORF">GCM10023211_25230</name>
</gene>
<evidence type="ECO:0000256" key="3">
    <source>
        <dbReference type="ARBA" id="ARBA00022763"/>
    </source>
</evidence>
<dbReference type="InterPro" id="IPR037198">
    <property type="entry name" value="MutL_C_sf"/>
</dbReference>
<dbReference type="InterPro" id="IPR013507">
    <property type="entry name" value="DNA_mismatch_S5_2-like"/>
</dbReference>
<dbReference type="InterPro" id="IPR020667">
    <property type="entry name" value="DNA_mismatch_repair_MutL"/>
</dbReference>
<evidence type="ECO:0000259" key="7">
    <source>
        <dbReference type="SMART" id="SM01340"/>
    </source>
</evidence>
<evidence type="ECO:0000313" key="9">
    <source>
        <dbReference type="Proteomes" id="UP001500171"/>
    </source>
</evidence>
<organism evidence="8 9">
    <name type="scientific">Orbus sasakiae</name>
    <dbReference type="NCBI Taxonomy" id="1078475"/>
    <lineage>
        <taxon>Bacteria</taxon>
        <taxon>Pseudomonadati</taxon>
        <taxon>Pseudomonadota</taxon>
        <taxon>Gammaproteobacteria</taxon>
        <taxon>Orbales</taxon>
        <taxon>Orbaceae</taxon>
        <taxon>Orbus</taxon>
    </lineage>
</organism>
<dbReference type="GO" id="GO:0004519">
    <property type="term" value="F:endonuclease activity"/>
    <property type="evidence" value="ECO:0007669"/>
    <property type="project" value="UniProtKB-KW"/>
</dbReference>
<keyword evidence="3 5" id="KW-0227">DNA damage</keyword>
<comment type="similarity">
    <text evidence="1 5">Belongs to the DNA mismatch repair MutL/HexB family.</text>
</comment>
<dbReference type="SMART" id="SM00853">
    <property type="entry name" value="MutL_C"/>
    <property type="match status" value="1"/>
</dbReference>
<dbReference type="CDD" id="cd16926">
    <property type="entry name" value="HATPase_MutL-MLH-PMS-like"/>
    <property type="match status" value="1"/>
</dbReference>
<dbReference type="InterPro" id="IPR042121">
    <property type="entry name" value="MutL_C_regsub"/>
</dbReference>
<dbReference type="SMART" id="SM01340">
    <property type="entry name" value="DNA_mis_repair"/>
    <property type="match status" value="1"/>
</dbReference>
<dbReference type="InterPro" id="IPR014790">
    <property type="entry name" value="MutL_C"/>
</dbReference>
<reference evidence="9" key="1">
    <citation type="journal article" date="2019" name="Int. J. Syst. Evol. Microbiol.">
        <title>The Global Catalogue of Microorganisms (GCM) 10K type strain sequencing project: providing services to taxonomists for standard genome sequencing and annotation.</title>
        <authorList>
            <consortium name="The Broad Institute Genomics Platform"/>
            <consortium name="The Broad Institute Genome Sequencing Center for Infectious Disease"/>
            <person name="Wu L."/>
            <person name="Ma J."/>
        </authorList>
    </citation>
    <scope>NUCLEOTIDE SEQUENCE [LARGE SCALE GENOMIC DNA]</scope>
    <source>
        <strain evidence="9">JCM 18050</strain>
    </source>
</reference>
<keyword evidence="8" id="KW-0255">Endonuclease</keyword>
<dbReference type="PROSITE" id="PS00058">
    <property type="entry name" value="DNA_MISMATCH_REPAIR_1"/>
    <property type="match status" value="1"/>
</dbReference>
<keyword evidence="9" id="KW-1185">Reference proteome</keyword>
<dbReference type="Gene3D" id="3.30.1540.20">
    <property type="entry name" value="MutL, C-terminal domain, dimerisation subdomain"/>
    <property type="match status" value="1"/>
</dbReference>
<dbReference type="Pfam" id="PF08676">
    <property type="entry name" value="MutL_C"/>
    <property type="match status" value="1"/>
</dbReference>
<evidence type="ECO:0000256" key="2">
    <source>
        <dbReference type="ARBA" id="ARBA00021975"/>
    </source>
</evidence>
<dbReference type="RefSeq" id="WP_345492761.1">
    <property type="nucleotide sequence ID" value="NZ_BAABHY010000015.1"/>
</dbReference>
<comment type="caution">
    <text evidence="8">The sequence shown here is derived from an EMBL/GenBank/DDBJ whole genome shotgun (WGS) entry which is preliminary data.</text>
</comment>
<dbReference type="Pfam" id="PF13589">
    <property type="entry name" value="HATPase_c_3"/>
    <property type="match status" value="1"/>
</dbReference>